<organism evidence="10 11">
    <name type="scientific">Clavelina lepadiformis</name>
    <name type="common">Light-bulb sea squirt</name>
    <name type="synonym">Ascidia lepadiformis</name>
    <dbReference type="NCBI Taxonomy" id="159417"/>
    <lineage>
        <taxon>Eukaryota</taxon>
        <taxon>Metazoa</taxon>
        <taxon>Chordata</taxon>
        <taxon>Tunicata</taxon>
        <taxon>Ascidiacea</taxon>
        <taxon>Aplousobranchia</taxon>
        <taxon>Clavelinidae</taxon>
        <taxon>Clavelina</taxon>
    </lineage>
</organism>
<evidence type="ECO:0000256" key="2">
    <source>
        <dbReference type="ARBA" id="ARBA00022723"/>
    </source>
</evidence>
<dbReference type="PROSITE" id="PS51075">
    <property type="entry name" value="MH1"/>
    <property type="match status" value="1"/>
</dbReference>
<name>A0ABP0FYS0_CLALP</name>
<keyword evidence="2" id="KW-0479">Metal-binding</keyword>
<dbReference type="InterPro" id="IPR013790">
    <property type="entry name" value="Dwarfin"/>
</dbReference>
<protein>
    <recommendedName>
        <fullName evidence="7">Mothers against decapentaplegic homolog</fullName>
        <shortName evidence="7">MAD homolog</shortName>
        <shortName evidence="7">Mothers against DPP homolog</shortName>
    </recommendedName>
    <alternativeName>
        <fullName evidence="7">SMAD family member</fullName>
    </alternativeName>
</protein>
<dbReference type="Pfam" id="PF03165">
    <property type="entry name" value="MH1"/>
    <property type="match status" value="1"/>
</dbReference>
<dbReference type="InterPro" id="IPR008984">
    <property type="entry name" value="SMAD_FHA_dom_sf"/>
</dbReference>
<dbReference type="PANTHER" id="PTHR13703:SF54">
    <property type="entry name" value="MOTHERS AGAINST DECAPENTAPLEGIC HOMOLOG"/>
    <property type="match status" value="1"/>
</dbReference>
<sequence>MCPNVPMLSLYRKRQLRRKLRNKVQKLAPKEACQLVYELLNIFEEAQLETLFLALDSRGGNCTGCIPPQPPLLGVDPQNIVVAMCKAYRWLDISSTTQLRKMPFCDHPICLNPFHYTKFTDIPLTSLNMFQEDFNLNDEEMFETEVGFGSMSTSIDDDNDVIIPSPRTPPPAAPYPMRTRSHSAGWCSLAYWEGRNRIGRLFPVHEDYVNVFEFLPKGDGLCLAAMTSSNPESKKVKKTIGHGVTIAIDRLRQVWLFNRGEHAIFVHSPVLEPATSRIQLVHKLHSDHCMRVFDFGLATKLRTVKPHVGPYEAQSVRLSFTKGWGGPNYRRQCITTCPCWLEILFNANSNDSS</sequence>
<evidence type="ECO:0000256" key="7">
    <source>
        <dbReference type="RuleBase" id="RU361195"/>
    </source>
</evidence>
<dbReference type="Gene3D" id="3.90.520.10">
    <property type="entry name" value="SMAD MH1 domain"/>
    <property type="match status" value="1"/>
</dbReference>
<feature type="domain" description="MH2" evidence="9">
    <location>
        <begin position="186"/>
        <end position="353"/>
    </location>
</feature>
<dbReference type="SMART" id="SM00523">
    <property type="entry name" value="DWA"/>
    <property type="match status" value="1"/>
</dbReference>
<keyword evidence="5 7" id="KW-0804">Transcription</keyword>
<dbReference type="SUPFAM" id="SSF49879">
    <property type="entry name" value="SMAD/FHA domain"/>
    <property type="match status" value="1"/>
</dbReference>
<evidence type="ECO:0000256" key="4">
    <source>
        <dbReference type="ARBA" id="ARBA00023015"/>
    </source>
</evidence>
<evidence type="ECO:0000256" key="6">
    <source>
        <dbReference type="ARBA" id="ARBA00023242"/>
    </source>
</evidence>
<dbReference type="PROSITE" id="PS51076">
    <property type="entry name" value="MH2"/>
    <property type="match status" value="1"/>
</dbReference>
<accession>A0ABP0FYS0</accession>
<keyword evidence="11" id="KW-1185">Reference proteome</keyword>
<keyword evidence="4 7" id="KW-0805">Transcription regulation</keyword>
<keyword evidence="3" id="KW-0862">Zinc</keyword>
<dbReference type="Proteomes" id="UP001642483">
    <property type="component" value="Unassembled WGS sequence"/>
</dbReference>
<reference evidence="10 11" key="1">
    <citation type="submission" date="2024-02" db="EMBL/GenBank/DDBJ databases">
        <authorList>
            <person name="Daric V."/>
            <person name="Darras S."/>
        </authorList>
    </citation>
    <scope>NUCLEOTIDE SEQUENCE [LARGE SCALE GENOMIC DNA]</scope>
</reference>
<dbReference type="Gene3D" id="2.60.200.10">
    <property type="match status" value="1"/>
</dbReference>
<dbReference type="EMBL" id="CAWYQH010000098">
    <property type="protein sequence ID" value="CAK8684746.1"/>
    <property type="molecule type" value="Genomic_DNA"/>
</dbReference>
<dbReference type="InterPro" id="IPR013019">
    <property type="entry name" value="MAD_homology_MH1"/>
</dbReference>
<evidence type="ECO:0000259" key="8">
    <source>
        <dbReference type="PROSITE" id="PS51075"/>
    </source>
</evidence>
<gene>
    <name evidence="10" type="ORF">CVLEPA_LOCUS15866</name>
</gene>
<evidence type="ECO:0000256" key="1">
    <source>
        <dbReference type="ARBA" id="ARBA00005545"/>
    </source>
</evidence>
<evidence type="ECO:0000259" key="9">
    <source>
        <dbReference type="PROSITE" id="PS51076"/>
    </source>
</evidence>
<dbReference type="InterPro" id="IPR003619">
    <property type="entry name" value="MAD_homology1_Dwarfin-type"/>
</dbReference>
<evidence type="ECO:0000313" key="11">
    <source>
        <dbReference type="Proteomes" id="UP001642483"/>
    </source>
</evidence>
<evidence type="ECO:0000313" key="10">
    <source>
        <dbReference type="EMBL" id="CAK8684746.1"/>
    </source>
</evidence>
<dbReference type="InterPro" id="IPR036578">
    <property type="entry name" value="SMAD_MH1_sf"/>
</dbReference>
<feature type="domain" description="MH1" evidence="8">
    <location>
        <begin position="14"/>
        <end position="125"/>
    </location>
</feature>
<comment type="caution">
    <text evidence="10">The sequence shown here is derived from an EMBL/GenBank/DDBJ whole genome shotgun (WGS) entry which is preliminary data.</text>
</comment>
<dbReference type="InterPro" id="IPR017855">
    <property type="entry name" value="SMAD-like_dom_sf"/>
</dbReference>
<evidence type="ECO:0000256" key="3">
    <source>
        <dbReference type="ARBA" id="ARBA00022833"/>
    </source>
</evidence>
<keyword evidence="7" id="KW-0963">Cytoplasm</keyword>
<dbReference type="PANTHER" id="PTHR13703">
    <property type="entry name" value="SMAD"/>
    <property type="match status" value="1"/>
</dbReference>
<dbReference type="Pfam" id="PF03166">
    <property type="entry name" value="MH2"/>
    <property type="match status" value="1"/>
</dbReference>
<comment type="similarity">
    <text evidence="1 7">Belongs to the dwarfin/SMAD family.</text>
</comment>
<dbReference type="SUPFAM" id="SSF56366">
    <property type="entry name" value="SMAD MH1 domain"/>
    <property type="match status" value="1"/>
</dbReference>
<dbReference type="SMART" id="SM00524">
    <property type="entry name" value="DWB"/>
    <property type="match status" value="1"/>
</dbReference>
<proteinExistence type="inferred from homology"/>
<keyword evidence="6 7" id="KW-0539">Nucleus</keyword>
<comment type="subcellular location">
    <subcellularLocation>
        <location evidence="7">Cytoplasm</location>
    </subcellularLocation>
    <subcellularLocation>
        <location evidence="7">Nucleus</location>
    </subcellularLocation>
</comment>
<evidence type="ECO:0000256" key="5">
    <source>
        <dbReference type="ARBA" id="ARBA00023163"/>
    </source>
</evidence>
<dbReference type="InterPro" id="IPR001132">
    <property type="entry name" value="SMAD_dom_Dwarfin-type"/>
</dbReference>